<feature type="region of interest" description="Disordered" evidence="1">
    <location>
        <begin position="1"/>
        <end position="20"/>
    </location>
</feature>
<dbReference type="GO" id="GO:0003677">
    <property type="term" value="F:DNA binding"/>
    <property type="evidence" value="ECO:0007669"/>
    <property type="project" value="InterPro"/>
</dbReference>
<dbReference type="PROSITE" id="PS51301">
    <property type="entry name" value="KILA_N"/>
    <property type="match status" value="1"/>
</dbReference>
<comment type="caution">
    <text evidence="3">The sequence shown here is derived from an EMBL/GenBank/DDBJ whole genome shotgun (WGS) entry which is preliminary data.</text>
</comment>
<reference evidence="3" key="1">
    <citation type="submission" date="2021-09" db="EMBL/GenBank/DDBJ databases">
        <title>Genomic analysis of Ralstonia spp.</title>
        <authorList>
            <person name="Aburjaile F."/>
            <person name="Ariute J.C."/>
            <person name="Pais A.K.L."/>
            <person name="Albuquerque G.M.R."/>
            <person name="Silva A.M.F."/>
            <person name="Brenig B."/>
            <person name="Azevedo V."/>
            <person name="Matiuzzi M."/>
            <person name="Ramos R."/>
            <person name="Goes-Neto A."/>
            <person name="Soares S."/>
            <person name="Iseppon A.M.B."/>
            <person name="Souza E."/>
            <person name="Gama M."/>
        </authorList>
    </citation>
    <scope>NUCLEOTIDE SEQUENCE</scope>
    <source>
        <strain evidence="3">CCRMRs91</strain>
    </source>
</reference>
<proteinExistence type="predicted"/>
<evidence type="ECO:0000259" key="2">
    <source>
        <dbReference type="PROSITE" id="PS51301"/>
    </source>
</evidence>
<dbReference type="RefSeq" id="WP_271656170.1">
    <property type="nucleotide sequence ID" value="NZ_JAIVFG010000003.1"/>
</dbReference>
<protein>
    <submittedName>
        <fullName evidence="3">KilA-N domain-containing protein</fullName>
    </submittedName>
</protein>
<evidence type="ECO:0000313" key="4">
    <source>
        <dbReference type="Proteomes" id="UP001144050"/>
    </source>
</evidence>
<dbReference type="Proteomes" id="UP001144050">
    <property type="component" value="Unassembled WGS sequence"/>
</dbReference>
<organism evidence="3 4">
    <name type="scientific">Ralstonia solanacearum</name>
    <name type="common">Pseudomonas solanacearum</name>
    <dbReference type="NCBI Taxonomy" id="305"/>
    <lineage>
        <taxon>Bacteria</taxon>
        <taxon>Pseudomonadati</taxon>
        <taxon>Pseudomonadota</taxon>
        <taxon>Betaproteobacteria</taxon>
        <taxon>Burkholderiales</taxon>
        <taxon>Burkholderiaceae</taxon>
        <taxon>Ralstonia</taxon>
        <taxon>Ralstonia solanacearum species complex</taxon>
    </lineage>
</organism>
<dbReference type="InterPro" id="IPR036887">
    <property type="entry name" value="HTH_APSES_sf"/>
</dbReference>
<dbReference type="InterPro" id="IPR017880">
    <property type="entry name" value="KilA_N"/>
</dbReference>
<feature type="domain" description="KilA-N" evidence="2">
    <location>
        <begin position="36"/>
        <end position="139"/>
    </location>
</feature>
<gene>
    <name evidence="3" type="ORF">LBW59_03365</name>
</gene>
<evidence type="ECO:0000256" key="1">
    <source>
        <dbReference type="SAM" id="MobiDB-lite"/>
    </source>
</evidence>
<dbReference type="InterPro" id="IPR018004">
    <property type="entry name" value="KilA/APSES_HTH"/>
</dbReference>
<name>A0AAW5ZII3_RALSL</name>
<evidence type="ECO:0000313" key="3">
    <source>
        <dbReference type="EMBL" id="MDB0569812.1"/>
    </source>
</evidence>
<dbReference type="AlphaFoldDB" id="A0AAW5ZII3"/>
<sequence>MPTTANKKGRGAATLTTPTTASDHDSRVAVVSHIADALTLDYEGAAVQFTGDGWFNATAVGLKFSKRPADWLRLPETKRYIDALCRRSEVQKSHFTRTRKGRSGSFEQGTWFHPKLAVPFSRWLDVDFAVWADEQIDHILRGGLSLWKKEAGDHSTTNDREPLLTAAAAIVARHRLPFGPVYAALNLFAGVAHAREMTCAQVAEASQFGARLLARTATSEDFARIESNQGALHGVPAQQPLIGGGAA</sequence>
<dbReference type="Pfam" id="PF04383">
    <property type="entry name" value="KilA-N"/>
    <property type="match status" value="1"/>
</dbReference>
<accession>A0AAW5ZII3</accession>
<dbReference type="SMART" id="SM01252">
    <property type="entry name" value="KilA-N"/>
    <property type="match status" value="1"/>
</dbReference>
<dbReference type="EMBL" id="JAIVFG010000003">
    <property type="protein sequence ID" value="MDB0569812.1"/>
    <property type="molecule type" value="Genomic_DNA"/>
</dbReference>
<dbReference type="SUPFAM" id="SSF54616">
    <property type="entry name" value="DNA-binding domain of Mlu1-box binding protein MBP1"/>
    <property type="match status" value="1"/>
</dbReference>